<sequence length="438" mass="49352">MVAHEGNISCSVLKCPNKYDNIATASAMLYVLYLLSLIFANGCLKRTFARKTGSLSDCKVYYRTQERPKTSEGISTRYFGPNCNDLLFRVEDNVDYLPDAPRDIDVRVHCKNRTADIVWSPRVSNDMARKLYGFLLEAQLTNRQYFTSTFVCYGIFMNETLSSLLLNNSLPPPEFEFSCFESSPNATLQASIWSISSQDRNACQSLSNCLFMVDQHSKANFDMKSIDEEKWCLDCHCWKPDWRLKIVTNESALCPGLQLNLDNVISTLTDLRLFIIHNETGEAILDKRLNNSMFESRKNVNLASGLQQSGRYYAKLEAVCKLRLPSTCPGITRFISDYVSVSCDVSTMPQPPPPPPFPTALLIFLCVTVVSALFLVLCFHIKGLIKKNSERWNPSSNDPGVSSNNDHNPNGAVESLLHDIEQISHTTPQLLVINAIFF</sequence>
<evidence type="ECO:0000256" key="1">
    <source>
        <dbReference type="SAM" id="Phobius"/>
    </source>
</evidence>
<feature type="transmembrane region" description="Helical" evidence="1">
    <location>
        <begin position="21"/>
        <end position="40"/>
    </location>
</feature>
<accession>A0ABD3URF5</accession>
<comment type="caution">
    <text evidence="2">The sequence shown here is derived from an EMBL/GenBank/DDBJ whole genome shotgun (WGS) entry which is preliminary data.</text>
</comment>
<evidence type="ECO:0008006" key="4">
    <source>
        <dbReference type="Google" id="ProtNLM"/>
    </source>
</evidence>
<dbReference type="AlphaFoldDB" id="A0ABD3URF5"/>
<reference evidence="2 3" key="1">
    <citation type="submission" date="2024-11" db="EMBL/GenBank/DDBJ databases">
        <title>Chromosome-level genome assembly of the freshwater bivalve Anodonta woodiana.</title>
        <authorList>
            <person name="Chen X."/>
        </authorList>
    </citation>
    <scope>NUCLEOTIDE SEQUENCE [LARGE SCALE GENOMIC DNA]</scope>
    <source>
        <strain evidence="2">MN2024</strain>
        <tissue evidence="2">Gills</tissue>
    </source>
</reference>
<keyword evidence="3" id="KW-1185">Reference proteome</keyword>
<keyword evidence="1" id="KW-0472">Membrane</keyword>
<name>A0ABD3URF5_SINWO</name>
<keyword evidence="1" id="KW-1133">Transmembrane helix</keyword>
<dbReference type="Proteomes" id="UP001634394">
    <property type="component" value="Unassembled WGS sequence"/>
</dbReference>
<organism evidence="2 3">
    <name type="scientific">Sinanodonta woodiana</name>
    <name type="common">Chinese pond mussel</name>
    <name type="synonym">Anodonta woodiana</name>
    <dbReference type="NCBI Taxonomy" id="1069815"/>
    <lineage>
        <taxon>Eukaryota</taxon>
        <taxon>Metazoa</taxon>
        <taxon>Spiralia</taxon>
        <taxon>Lophotrochozoa</taxon>
        <taxon>Mollusca</taxon>
        <taxon>Bivalvia</taxon>
        <taxon>Autobranchia</taxon>
        <taxon>Heteroconchia</taxon>
        <taxon>Palaeoheterodonta</taxon>
        <taxon>Unionida</taxon>
        <taxon>Unionoidea</taxon>
        <taxon>Unionidae</taxon>
        <taxon>Unioninae</taxon>
        <taxon>Sinanodonta</taxon>
    </lineage>
</organism>
<evidence type="ECO:0000313" key="2">
    <source>
        <dbReference type="EMBL" id="KAL3852062.1"/>
    </source>
</evidence>
<evidence type="ECO:0000313" key="3">
    <source>
        <dbReference type="Proteomes" id="UP001634394"/>
    </source>
</evidence>
<proteinExistence type="predicted"/>
<feature type="transmembrane region" description="Helical" evidence="1">
    <location>
        <begin position="360"/>
        <end position="381"/>
    </location>
</feature>
<keyword evidence="1" id="KW-0812">Transmembrane</keyword>
<gene>
    <name evidence="2" type="ORF">ACJMK2_015751</name>
</gene>
<protein>
    <recommendedName>
        <fullName evidence="4">Fibronectin type-III domain-containing protein</fullName>
    </recommendedName>
</protein>
<dbReference type="EMBL" id="JBJQND010000015">
    <property type="protein sequence ID" value="KAL3852062.1"/>
    <property type="molecule type" value="Genomic_DNA"/>
</dbReference>